<evidence type="ECO:0008006" key="4">
    <source>
        <dbReference type="Google" id="ProtNLM"/>
    </source>
</evidence>
<gene>
    <name evidence="2" type="ORF">Msi02_32380</name>
</gene>
<feature type="transmembrane region" description="Helical" evidence="1">
    <location>
        <begin position="33"/>
        <end position="52"/>
    </location>
</feature>
<keyword evidence="1" id="KW-1133">Transmembrane helix</keyword>
<feature type="transmembrane region" description="Helical" evidence="1">
    <location>
        <begin position="58"/>
        <end position="77"/>
    </location>
</feature>
<name>A0ABQ4GLW5_9ACTN</name>
<evidence type="ECO:0000313" key="3">
    <source>
        <dbReference type="Proteomes" id="UP000660454"/>
    </source>
</evidence>
<keyword evidence="1" id="KW-0812">Transmembrane</keyword>
<organism evidence="2 3">
    <name type="scientific">Microbispora siamensis</name>
    <dbReference type="NCBI Taxonomy" id="564413"/>
    <lineage>
        <taxon>Bacteria</taxon>
        <taxon>Bacillati</taxon>
        <taxon>Actinomycetota</taxon>
        <taxon>Actinomycetes</taxon>
        <taxon>Streptosporangiales</taxon>
        <taxon>Streptosporangiaceae</taxon>
        <taxon>Microbispora</taxon>
    </lineage>
</organism>
<evidence type="ECO:0000313" key="2">
    <source>
        <dbReference type="EMBL" id="GIH62421.1"/>
    </source>
</evidence>
<feature type="transmembrane region" description="Helical" evidence="1">
    <location>
        <begin position="89"/>
        <end position="106"/>
    </location>
</feature>
<comment type="caution">
    <text evidence="2">The sequence shown here is derived from an EMBL/GenBank/DDBJ whole genome shotgun (WGS) entry which is preliminary data.</text>
</comment>
<dbReference type="Proteomes" id="UP000660454">
    <property type="component" value="Unassembled WGS sequence"/>
</dbReference>
<feature type="transmembrane region" description="Helical" evidence="1">
    <location>
        <begin position="112"/>
        <end position="130"/>
    </location>
</feature>
<keyword evidence="3" id="KW-1185">Reference proteome</keyword>
<accession>A0ABQ4GLW5</accession>
<proteinExistence type="predicted"/>
<protein>
    <recommendedName>
        <fullName evidence="4">Signal transduction histidine kinase</fullName>
    </recommendedName>
</protein>
<sequence length="385" mass="40679">MNPFSAASGNGTRAWAGSATVGEDGRTLRVASAVIRIVALGQVWIAVPLIWGRLARPAAGLGLAALLTAAAALVLYLERRRGAPTPHTLALDLPVGVIALVSGAWVCSRSGFSGWSYFAYPYTGYLTLTFGSRCRRLPWALANGAVFGVTYAVVAVATRQESPVPAVGVVVTYLVNAVLGWICAHWLRRTNRDLRRARQEAVTQAAEVAVGRERARHARAVHDHVLQTFETVARMDAIADPGLRGQVAADAAWLRDFVRWGNDSAGAELRQGLVRAAVSASKAGLDVRIQDAALADPAALTRVPLPVQRELTSAVEAVFARLAGTARRLAVRVEPTDNSARIVIVVTDPSPAQVAAPLAGLGTLPGKCRLTIADDGVMELTPSAQ</sequence>
<evidence type="ECO:0000256" key="1">
    <source>
        <dbReference type="SAM" id="Phobius"/>
    </source>
</evidence>
<reference evidence="2 3" key="1">
    <citation type="submission" date="2021-01" db="EMBL/GenBank/DDBJ databases">
        <title>Whole genome shotgun sequence of Microbispora siamensis NBRC 104113.</title>
        <authorList>
            <person name="Komaki H."/>
            <person name="Tamura T."/>
        </authorList>
    </citation>
    <scope>NUCLEOTIDE SEQUENCE [LARGE SCALE GENOMIC DNA]</scope>
    <source>
        <strain evidence="2 3">NBRC 104113</strain>
    </source>
</reference>
<dbReference type="EMBL" id="BOOF01000016">
    <property type="protein sequence ID" value="GIH62421.1"/>
    <property type="molecule type" value="Genomic_DNA"/>
</dbReference>
<feature type="transmembrane region" description="Helical" evidence="1">
    <location>
        <begin position="164"/>
        <end position="187"/>
    </location>
</feature>
<feature type="transmembrane region" description="Helical" evidence="1">
    <location>
        <begin position="137"/>
        <end position="158"/>
    </location>
</feature>
<keyword evidence="1" id="KW-0472">Membrane</keyword>